<gene>
    <name evidence="4" type="ORF">FCS05_01985</name>
    <name evidence="3" type="ORF">HNQ10_002539</name>
</gene>
<comment type="caution">
    <text evidence="4">The sequence shown here is derived from an EMBL/GenBank/DDBJ whole genome shotgun (WGS) entry which is preliminary data.</text>
</comment>
<evidence type="ECO:0000256" key="1">
    <source>
        <dbReference type="SAM" id="MobiDB-lite"/>
    </source>
</evidence>
<dbReference type="EMBL" id="JACHFV010000008">
    <property type="protein sequence ID" value="MBB5295700.1"/>
    <property type="molecule type" value="Genomic_DNA"/>
</dbReference>
<dbReference type="EMBL" id="VBRC01000001">
    <property type="protein sequence ID" value="TLK32240.1"/>
    <property type="molecule type" value="Genomic_DNA"/>
</dbReference>
<evidence type="ECO:0000313" key="3">
    <source>
        <dbReference type="EMBL" id="MBB5295700.1"/>
    </source>
</evidence>
<dbReference type="AlphaFoldDB" id="A0AAJ5F7L6"/>
<feature type="region of interest" description="Disordered" evidence="1">
    <location>
        <begin position="102"/>
        <end position="157"/>
    </location>
</feature>
<reference evidence="3 6" key="2">
    <citation type="submission" date="2020-08" db="EMBL/GenBank/DDBJ databases">
        <title>Genomic Encyclopedia of Type Strains, Phase IV (KMG-IV): sequencing the most valuable type-strain genomes for metagenomic binning, comparative biology and taxonomic classification.</title>
        <authorList>
            <person name="Goeker M."/>
        </authorList>
    </citation>
    <scope>NUCLEOTIDE SEQUENCE [LARGE SCALE GENOMIC DNA]</scope>
    <source>
        <strain evidence="3 6">DSM 105434</strain>
    </source>
</reference>
<evidence type="ECO:0000313" key="5">
    <source>
        <dbReference type="Proteomes" id="UP000308000"/>
    </source>
</evidence>
<accession>A0AAJ5F7L6</accession>
<protein>
    <submittedName>
        <fullName evidence="4">Uncharacterized protein</fullName>
    </submittedName>
</protein>
<dbReference type="Proteomes" id="UP000308000">
    <property type="component" value="Unassembled WGS sequence"/>
</dbReference>
<evidence type="ECO:0000313" key="6">
    <source>
        <dbReference type="Proteomes" id="UP000536909"/>
    </source>
</evidence>
<reference evidence="4 5" key="1">
    <citation type="submission" date="2019-04" db="EMBL/GenBank/DDBJ databases">
        <title>Deinococcus metalilatus MA1002 mutant No.5.</title>
        <authorList>
            <person name="Park W."/>
            <person name="Park C."/>
        </authorList>
    </citation>
    <scope>NUCLEOTIDE SEQUENCE [LARGE SCALE GENOMIC DNA]</scope>
    <source>
        <strain evidence="4 5">MA1002-m5</strain>
    </source>
</reference>
<sequence>MRTNHNILTPLLAATFLAGSAFAAGPTTAQRALSSPPPQAQRAPQAVQVAYYRGDPLKGGQLLTTASVTPRTGGQLFQNAPGGATYAVVTTPFGRRVVNLQATQARGRPDGGGPGDAGGSRGGGVAQPGSSPTGEPGHSRGPAEPGGAQGPRDRLGVLGGVLRGASSVTFYTADPLQGGRAVQTLQLSVGAGDQDAALTQAARQARFAVVERGGETLIVDLNAAPLQPGQPASQDPQRR</sequence>
<keyword evidence="6" id="KW-1185">Reference proteome</keyword>
<dbReference type="Proteomes" id="UP000536909">
    <property type="component" value="Unassembled WGS sequence"/>
</dbReference>
<feature type="signal peptide" evidence="2">
    <location>
        <begin position="1"/>
        <end position="23"/>
    </location>
</feature>
<name>A0AAJ5F7L6_9DEIO</name>
<proteinExistence type="predicted"/>
<feature type="compositionally biased region" description="Gly residues" evidence="1">
    <location>
        <begin position="110"/>
        <end position="126"/>
    </location>
</feature>
<evidence type="ECO:0000313" key="4">
    <source>
        <dbReference type="EMBL" id="TLK32240.1"/>
    </source>
</evidence>
<dbReference type="RefSeq" id="WP_138223667.1">
    <property type="nucleotide sequence ID" value="NZ_BSUI01000005.1"/>
</dbReference>
<feature type="chain" id="PRO_5042494825" evidence="2">
    <location>
        <begin position="24"/>
        <end position="239"/>
    </location>
</feature>
<organism evidence="4 5">
    <name type="scientific">Deinococcus metallilatus</name>
    <dbReference type="NCBI Taxonomy" id="1211322"/>
    <lineage>
        <taxon>Bacteria</taxon>
        <taxon>Thermotogati</taxon>
        <taxon>Deinococcota</taxon>
        <taxon>Deinococci</taxon>
        <taxon>Deinococcales</taxon>
        <taxon>Deinococcaceae</taxon>
        <taxon>Deinococcus</taxon>
    </lineage>
</organism>
<keyword evidence="2" id="KW-0732">Signal</keyword>
<evidence type="ECO:0000256" key="2">
    <source>
        <dbReference type="SAM" id="SignalP"/>
    </source>
</evidence>